<reference evidence="1" key="1">
    <citation type="submission" date="2021-01" db="EMBL/GenBank/DDBJ databases">
        <authorList>
            <consortium name="Genoscope - CEA"/>
            <person name="William W."/>
        </authorList>
    </citation>
    <scope>NUCLEOTIDE SEQUENCE</scope>
</reference>
<organism evidence="1 2">
    <name type="scientific">Paramecium sonneborni</name>
    <dbReference type="NCBI Taxonomy" id="65129"/>
    <lineage>
        <taxon>Eukaryota</taxon>
        <taxon>Sar</taxon>
        <taxon>Alveolata</taxon>
        <taxon>Ciliophora</taxon>
        <taxon>Intramacronucleata</taxon>
        <taxon>Oligohymenophorea</taxon>
        <taxon>Peniculida</taxon>
        <taxon>Parameciidae</taxon>
        <taxon>Paramecium</taxon>
    </lineage>
</organism>
<accession>A0A8S1PHQ9</accession>
<name>A0A8S1PHQ9_9CILI</name>
<gene>
    <name evidence="1" type="ORF">PSON_ATCC_30995.1.T0780217</name>
</gene>
<protein>
    <submittedName>
        <fullName evidence="1">Uncharacterized protein</fullName>
    </submittedName>
</protein>
<keyword evidence="2" id="KW-1185">Reference proteome</keyword>
<evidence type="ECO:0000313" key="2">
    <source>
        <dbReference type="Proteomes" id="UP000692954"/>
    </source>
</evidence>
<comment type="caution">
    <text evidence="1">The sequence shown here is derived from an EMBL/GenBank/DDBJ whole genome shotgun (WGS) entry which is preliminary data.</text>
</comment>
<dbReference type="EMBL" id="CAJJDN010000078">
    <property type="protein sequence ID" value="CAD8102822.1"/>
    <property type="molecule type" value="Genomic_DNA"/>
</dbReference>
<dbReference type="AlphaFoldDB" id="A0A8S1PHQ9"/>
<dbReference type="Proteomes" id="UP000692954">
    <property type="component" value="Unassembled WGS sequence"/>
</dbReference>
<sequence>MNVNVNLQLEEVQMQANKIDNLWKTFQKQIQNNQPVIVILLGSARCGKTTLFDFLKGSKFQLSNNNSKYPKLEVIQDQSSDLNYNNNSNYIDNPSELNFSYIQPINHLLLTFSNFVDLKNVMHSLVWEEFFLRLINNQYQIKIVYIEKHPETELQSRGCELQSFIKKYFGQRCTIFEELTIILNLYQEQLSDEELIESVQGELKQICGKNDQDLFVFRKIKLQGDLEKYFTNNYRIQILNTLVSKKSINLNQDQFTLDFNIINILESIFIQPFTAIINQINQEYNNNEQSLKLNDLQTLQQQFENLSLSVRNQGKNLQFWFDEFLTTSSIIIKHISSTSDQFIQYDFQKFRYLVLHFSNVITASQIVDKIIKLILNSCQEMLQNVRLKLQLFQFEQNKNTNKNSQKQQLLLNFSQPQLQNLILLNGQENNIDPSENFPYTPKYHEQLHIYSTQIKTTQLIINQLNKQIQIDQTQLYQEILKSNPSIAQTFILITQQIEKVNSLEIQKNQINQKIFNYAVQKPQSCQLI</sequence>
<evidence type="ECO:0000313" key="1">
    <source>
        <dbReference type="EMBL" id="CAD8102822.1"/>
    </source>
</evidence>
<proteinExistence type="predicted"/>